<accession>A0A5B7SR61</accession>
<proteinExistence type="predicted"/>
<protein>
    <submittedName>
        <fullName evidence="1">Uncharacterized protein</fullName>
    </submittedName>
</protein>
<dbReference type="AlphaFoldDB" id="A0A5B7SR61"/>
<keyword evidence="2" id="KW-1185">Reference proteome</keyword>
<sequence length="167" mass="19707">MHSILAYLKHILIATNQHGVHSPFVYDYLTKCLYVKHQRSKQKYINIFLKSIRYFNTKTLLIVSDSNGLKQIAIQEFPELQFGVPPYDMVFTEASDPKEISEILLKNKEIHNDTVLVVNNIHKSKATELVWKQLQYDRKVTVTIDLFYCGMVFFRKEQAKEHFKIRI</sequence>
<organism evidence="1 2">
    <name type="scientific">Aggregatimonas sangjinii</name>
    <dbReference type="NCBI Taxonomy" id="2583587"/>
    <lineage>
        <taxon>Bacteria</taxon>
        <taxon>Pseudomonadati</taxon>
        <taxon>Bacteroidota</taxon>
        <taxon>Flavobacteriia</taxon>
        <taxon>Flavobacteriales</taxon>
        <taxon>Flavobacteriaceae</taxon>
        <taxon>Aggregatimonas</taxon>
    </lineage>
</organism>
<dbReference type="EMBL" id="CP040710">
    <property type="protein sequence ID" value="QCX00722.1"/>
    <property type="molecule type" value="Genomic_DNA"/>
</dbReference>
<evidence type="ECO:0000313" key="2">
    <source>
        <dbReference type="Proteomes" id="UP000310017"/>
    </source>
</evidence>
<reference evidence="1 2" key="1">
    <citation type="submission" date="2019-05" db="EMBL/GenBank/DDBJ databases">
        <title>Genome sequencing of F202Z8.</title>
        <authorList>
            <person name="Kwon Y.M."/>
        </authorList>
    </citation>
    <scope>NUCLEOTIDE SEQUENCE [LARGE SCALE GENOMIC DNA]</scope>
    <source>
        <strain evidence="1 2">F202Z8</strain>
    </source>
</reference>
<evidence type="ECO:0000313" key="1">
    <source>
        <dbReference type="EMBL" id="QCX00722.1"/>
    </source>
</evidence>
<dbReference type="OrthoDB" id="5464618at2"/>
<dbReference type="Proteomes" id="UP000310017">
    <property type="component" value="Chromosome"/>
</dbReference>
<gene>
    <name evidence="1" type="ORF">FGM00_11615</name>
</gene>
<dbReference type="RefSeq" id="WP_138853067.1">
    <property type="nucleotide sequence ID" value="NZ_CP040710.1"/>
</dbReference>
<name>A0A5B7SR61_9FLAO</name>
<dbReference type="KEGG" id="asag:FGM00_11615"/>